<evidence type="ECO:0000313" key="2">
    <source>
        <dbReference type="Proteomes" id="UP000018511"/>
    </source>
</evidence>
<accession>V7D9P7</accession>
<proteinExistence type="predicted"/>
<reference evidence="1 2" key="1">
    <citation type="submission" date="2013-10" db="EMBL/GenBank/DDBJ databases">
        <title>Whole Genome Shotgun Sequence of Pseudomonas taiwanensis SJ9.</title>
        <authorList>
            <person name="Hong S.-J."/>
            <person name="Shin J.-H."/>
        </authorList>
    </citation>
    <scope>NUCLEOTIDE SEQUENCE [LARGE SCALE GENOMIC DNA]</scope>
    <source>
        <strain evidence="1 2">SJ9</strain>
    </source>
</reference>
<dbReference type="Proteomes" id="UP000018511">
    <property type="component" value="Unassembled WGS sequence"/>
</dbReference>
<evidence type="ECO:0000313" key="1">
    <source>
        <dbReference type="EMBL" id="ESW39077.1"/>
    </source>
</evidence>
<dbReference type="AlphaFoldDB" id="V7D9P7"/>
<name>V7D9P7_9PSED</name>
<organism evidence="1 2">
    <name type="scientific">Pseudomonas taiwanensis SJ9</name>
    <dbReference type="NCBI Taxonomy" id="1388762"/>
    <lineage>
        <taxon>Bacteria</taxon>
        <taxon>Pseudomonadati</taxon>
        <taxon>Pseudomonadota</taxon>
        <taxon>Gammaproteobacteria</taxon>
        <taxon>Pseudomonadales</taxon>
        <taxon>Pseudomonadaceae</taxon>
        <taxon>Pseudomonas</taxon>
    </lineage>
</organism>
<protein>
    <submittedName>
        <fullName evidence="1">Uncharacterized protein</fullName>
    </submittedName>
</protein>
<dbReference type="PATRIC" id="fig|1388762.3.peg.2806"/>
<sequence length="152" mass="17141">MLEGKPRPQMLPVPLQLVAYLPIVETVDEASLDQTLCAAVQVDHTNIANNTHNQRLAGHLKSRNKFWQLITQSISKDVDSDFIANFSKYFADGKAIVERANSFFNNGHQQPFSSVEKLDLLCSPAFYDWLEADMTLRDGEALPYISVPSWTK</sequence>
<gene>
    <name evidence="1" type="ORF">O164_14100</name>
</gene>
<comment type="caution">
    <text evidence="1">The sequence shown here is derived from an EMBL/GenBank/DDBJ whole genome shotgun (WGS) entry which is preliminary data.</text>
</comment>
<dbReference type="EMBL" id="AXUP01000174">
    <property type="protein sequence ID" value="ESW39077.1"/>
    <property type="molecule type" value="Genomic_DNA"/>
</dbReference>